<dbReference type="Proteomes" id="UP000502416">
    <property type="component" value="Segment"/>
</dbReference>
<keyword evidence="2" id="KW-1185">Reference proteome</keyword>
<dbReference type="GeneID" id="79585666"/>
<dbReference type="RefSeq" id="YP_010738299.1">
    <property type="nucleotide sequence ID" value="NC_073025.1"/>
</dbReference>
<organism evidence="1 2">
    <name type="scientific">Sphingomonas phage Lucius</name>
    <dbReference type="NCBI Taxonomy" id="2686313"/>
    <lineage>
        <taxon>Viruses</taxon>
        <taxon>Duplodnaviria</taxon>
        <taxon>Heunggongvirae</taxon>
        <taxon>Uroviricota</taxon>
        <taxon>Caudoviricetes</taxon>
        <taxon>Johnpaulvirinae</taxon>
        <taxon>Kharnvirus</taxon>
        <taxon>Kharnvirus lucius</taxon>
    </lineage>
</organism>
<evidence type="ECO:0000313" key="2">
    <source>
        <dbReference type="Proteomes" id="UP000502416"/>
    </source>
</evidence>
<accession>A0A6M3T874</accession>
<sequence length="60" mass="6847">MTREETRRLERAGRYLGEYRGLGVYELGGQLAAWTNDEMRVALALSYDTLKLRIDAIVKG</sequence>
<protein>
    <submittedName>
        <fullName evidence="1">Uncharacterized protein</fullName>
    </submittedName>
</protein>
<proteinExistence type="predicted"/>
<dbReference type="KEGG" id="vg:79585666"/>
<evidence type="ECO:0000313" key="1">
    <source>
        <dbReference type="EMBL" id="QJD54478.1"/>
    </source>
</evidence>
<reference evidence="1 2" key="1">
    <citation type="submission" date="2019-11" db="EMBL/GenBank/DDBJ databases">
        <authorList>
            <person name="Hylling O."/>
            <person name="Hansen L.H."/>
            <person name="Johansen A."/>
        </authorList>
    </citation>
    <scope>NUCLEOTIDE SEQUENCE [LARGE SCALE GENOMIC DNA]</scope>
</reference>
<dbReference type="EMBL" id="MN734438">
    <property type="protein sequence ID" value="QJD54478.1"/>
    <property type="molecule type" value="Genomic_DNA"/>
</dbReference>
<name>A0A6M3T874_9CAUD</name>